<gene>
    <name evidence="2" type="ORF">F0P94_15380</name>
</gene>
<evidence type="ECO:0000313" key="2">
    <source>
        <dbReference type="EMBL" id="KAA9327298.1"/>
    </source>
</evidence>
<dbReference type="InterPro" id="IPR030373">
    <property type="entry name" value="PABS_CS"/>
</dbReference>
<dbReference type="GO" id="GO:0008168">
    <property type="term" value="F:methyltransferase activity"/>
    <property type="evidence" value="ECO:0007669"/>
    <property type="project" value="UniProtKB-KW"/>
</dbReference>
<name>A0A5N1ILS3_9BACT</name>
<dbReference type="InterPro" id="IPR041698">
    <property type="entry name" value="Methyltransf_25"/>
</dbReference>
<dbReference type="PROSITE" id="PS01330">
    <property type="entry name" value="PABS_1"/>
    <property type="match status" value="1"/>
</dbReference>
<dbReference type="GO" id="GO:0032259">
    <property type="term" value="P:methylation"/>
    <property type="evidence" value="ECO:0007669"/>
    <property type="project" value="UniProtKB-KW"/>
</dbReference>
<feature type="domain" description="Methyltransferase" evidence="1">
    <location>
        <begin position="41"/>
        <end position="139"/>
    </location>
</feature>
<protein>
    <submittedName>
        <fullName evidence="2">Class I SAM-dependent methyltransferase</fullName>
    </submittedName>
</protein>
<proteinExistence type="predicted"/>
<dbReference type="RefSeq" id="WP_150904802.1">
    <property type="nucleotide sequence ID" value="NZ_VTWT01000009.1"/>
</dbReference>
<evidence type="ECO:0000313" key="3">
    <source>
        <dbReference type="Proteomes" id="UP000326570"/>
    </source>
</evidence>
<keyword evidence="2" id="KW-0489">Methyltransferase</keyword>
<accession>A0A5N1ILS3</accession>
<dbReference type="SUPFAM" id="SSF53335">
    <property type="entry name" value="S-adenosyl-L-methionine-dependent methyltransferases"/>
    <property type="match status" value="1"/>
</dbReference>
<dbReference type="CDD" id="cd02440">
    <property type="entry name" value="AdoMet_MTases"/>
    <property type="match status" value="1"/>
</dbReference>
<dbReference type="Gene3D" id="3.40.50.150">
    <property type="entry name" value="Vaccinia Virus protein VP39"/>
    <property type="match status" value="1"/>
</dbReference>
<keyword evidence="3" id="KW-1185">Reference proteome</keyword>
<dbReference type="AlphaFoldDB" id="A0A5N1ILS3"/>
<dbReference type="InterPro" id="IPR029063">
    <property type="entry name" value="SAM-dependent_MTases_sf"/>
</dbReference>
<evidence type="ECO:0000259" key="1">
    <source>
        <dbReference type="Pfam" id="PF13649"/>
    </source>
</evidence>
<dbReference type="Pfam" id="PF13649">
    <property type="entry name" value="Methyltransf_25"/>
    <property type="match status" value="1"/>
</dbReference>
<sequence length="211" mass="24374">MQNNFNRIAPFYDFLARRIFGKAIQNSQTWLLPFVPENANVLIIGGGTGWILTEFLKHTNCRSILYLEASGKMLELSKKRYDKAQKTTTDVAFRLGTETVLKPEETFDVVFTGFLFDLFQPEPLHDLMTRLNAHLKPGGSWLVADFEPKNATSFWQKSLLKSMILFFKLTANLQANELPDLEKEFAHFPLNLQQQKFFYKKLIAAGVYRKQ</sequence>
<keyword evidence="2" id="KW-0808">Transferase</keyword>
<comment type="caution">
    <text evidence="2">The sequence shown here is derived from an EMBL/GenBank/DDBJ whole genome shotgun (WGS) entry which is preliminary data.</text>
</comment>
<dbReference type="Proteomes" id="UP000326570">
    <property type="component" value="Unassembled WGS sequence"/>
</dbReference>
<organism evidence="2 3">
    <name type="scientific">Adhaeribacter soli</name>
    <dbReference type="NCBI Taxonomy" id="2607655"/>
    <lineage>
        <taxon>Bacteria</taxon>
        <taxon>Pseudomonadati</taxon>
        <taxon>Bacteroidota</taxon>
        <taxon>Cytophagia</taxon>
        <taxon>Cytophagales</taxon>
        <taxon>Hymenobacteraceae</taxon>
        <taxon>Adhaeribacter</taxon>
    </lineage>
</organism>
<reference evidence="2 3" key="1">
    <citation type="submission" date="2019-09" db="EMBL/GenBank/DDBJ databases">
        <title>Genome sequence of Adhaeribacter sp. M2.</title>
        <authorList>
            <person name="Srinivasan S."/>
        </authorList>
    </citation>
    <scope>NUCLEOTIDE SEQUENCE [LARGE SCALE GENOMIC DNA]</scope>
    <source>
        <strain evidence="2 3">M2</strain>
    </source>
</reference>
<dbReference type="EMBL" id="VTWT01000009">
    <property type="protein sequence ID" value="KAA9327298.1"/>
    <property type="molecule type" value="Genomic_DNA"/>
</dbReference>